<gene>
    <name evidence="1" type="ORF">DdX_18055</name>
</gene>
<sequence length="398" mass="46351">MRLLFHQIYSFHSNSLASNDAIFVSDLPQNFENGAQMISKVKKCRSENRTSIIDTIDNGTLVETFKYLNYMQLAKSSLISKKFSNLIRAQNSLALFYIDYIVMSEHSCPPADIKIFNKVLSLEEYNQWVIHNNYSKQIHHEGQVAEKQSKQCERNGYALWAVYKDLSLDENDRTVLDVRPELNDDNWPLFQHFVHLLTDPFIYIRHLKLTPRIDVAFLNLLAGTIHSDFSRLRCNDMVLFSNRESNIVNNVQKFIGWVKNNVLCNIFQISLVTGSNYDDELLDFLVTGAPCTYSITINLLHQPFSDVIVAFLQKFMDLRDIDENQMVRSIRGYRAKLTVEMLKLNYAKFIVKEEKSIARTVLLFELINNYIGKKLQITTRTIHTMYDESDFLLEIKIL</sequence>
<name>A0AAD4MMB0_9BILA</name>
<comment type="caution">
    <text evidence="1">The sequence shown here is derived from an EMBL/GenBank/DDBJ whole genome shotgun (WGS) entry which is preliminary data.</text>
</comment>
<dbReference type="Proteomes" id="UP001201812">
    <property type="component" value="Unassembled WGS sequence"/>
</dbReference>
<dbReference type="AlphaFoldDB" id="A0AAD4MMB0"/>
<reference evidence="1" key="1">
    <citation type="submission" date="2022-01" db="EMBL/GenBank/DDBJ databases">
        <title>Genome Sequence Resource for Two Populations of Ditylenchus destructor, the Migratory Endoparasitic Phytonematode.</title>
        <authorList>
            <person name="Zhang H."/>
            <person name="Lin R."/>
            <person name="Xie B."/>
        </authorList>
    </citation>
    <scope>NUCLEOTIDE SEQUENCE</scope>
    <source>
        <strain evidence="1">BazhouSP</strain>
    </source>
</reference>
<dbReference type="EMBL" id="JAKKPZ010000230">
    <property type="protein sequence ID" value="KAI1698188.1"/>
    <property type="molecule type" value="Genomic_DNA"/>
</dbReference>
<proteinExistence type="predicted"/>
<organism evidence="1 2">
    <name type="scientific">Ditylenchus destructor</name>
    <dbReference type="NCBI Taxonomy" id="166010"/>
    <lineage>
        <taxon>Eukaryota</taxon>
        <taxon>Metazoa</taxon>
        <taxon>Ecdysozoa</taxon>
        <taxon>Nematoda</taxon>
        <taxon>Chromadorea</taxon>
        <taxon>Rhabditida</taxon>
        <taxon>Tylenchina</taxon>
        <taxon>Tylenchomorpha</taxon>
        <taxon>Sphaerularioidea</taxon>
        <taxon>Anguinidae</taxon>
        <taxon>Anguininae</taxon>
        <taxon>Ditylenchus</taxon>
    </lineage>
</organism>
<protein>
    <recommendedName>
        <fullName evidence="3">F-box domain-containing protein</fullName>
    </recommendedName>
</protein>
<accession>A0AAD4MMB0</accession>
<evidence type="ECO:0000313" key="1">
    <source>
        <dbReference type="EMBL" id="KAI1698188.1"/>
    </source>
</evidence>
<evidence type="ECO:0008006" key="3">
    <source>
        <dbReference type="Google" id="ProtNLM"/>
    </source>
</evidence>
<evidence type="ECO:0000313" key="2">
    <source>
        <dbReference type="Proteomes" id="UP001201812"/>
    </source>
</evidence>
<keyword evidence="2" id="KW-1185">Reference proteome</keyword>